<dbReference type="PANTHER" id="PTHR13832:SF565">
    <property type="entry name" value="AT28366P-RELATED"/>
    <property type="match status" value="1"/>
</dbReference>
<feature type="compositionally biased region" description="Acidic residues" evidence="11">
    <location>
        <begin position="397"/>
        <end position="417"/>
    </location>
</feature>
<evidence type="ECO:0000256" key="9">
    <source>
        <dbReference type="ARBA" id="ARBA00048832"/>
    </source>
</evidence>
<evidence type="ECO:0000259" key="12">
    <source>
        <dbReference type="PROSITE" id="PS51746"/>
    </source>
</evidence>
<comment type="catalytic activity">
    <reaction evidence="9">
        <text>O-phospho-L-threonyl-[protein] + H2O = L-threonyl-[protein] + phosphate</text>
        <dbReference type="Rhea" id="RHEA:47004"/>
        <dbReference type="Rhea" id="RHEA-COMP:11060"/>
        <dbReference type="Rhea" id="RHEA-COMP:11605"/>
        <dbReference type="ChEBI" id="CHEBI:15377"/>
        <dbReference type="ChEBI" id="CHEBI:30013"/>
        <dbReference type="ChEBI" id="CHEBI:43474"/>
        <dbReference type="ChEBI" id="CHEBI:61977"/>
        <dbReference type="EC" id="3.1.3.16"/>
    </reaction>
    <physiologicalReaction direction="left-to-right" evidence="9">
        <dbReference type="Rhea" id="RHEA:47005"/>
    </physiologicalReaction>
</comment>
<dbReference type="EMBL" id="LN483124">
    <property type="protein sequence ID" value="CED82468.1"/>
    <property type="molecule type" value="Genomic_DNA"/>
</dbReference>
<dbReference type="SUPFAM" id="SSF81606">
    <property type="entry name" value="PP2C-like"/>
    <property type="match status" value="1"/>
</dbReference>
<dbReference type="GO" id="GO:0004722">
    <property type="term" value="F:protein serine/threonine phosphatase activity"/>
    <property type="evidence" value="ECO:0007669"/>
    <property type="project" value="UniProtKB-EC"/>
</dbReference>
<proteinExistence type="inferred from homology"/>
<keyword evidence="5" id="KW-0479">Metal-binding</keyword>
<dbReference type="SMART" id="SM00332">
    <property type="entry name" value="PP2Cc"/>
    <property type="match status" value="1"/>
</dbReference>
<comment type="cofactor">
    <cofactor evidence="2">
        <name>Mg(2+)</name>
        <dbReference type="ChEBI" id="CHEBI:18420"/>
    </cofactor>
</comment>
<reference evidence="13" key="1">
    <citation type="submission" date="2014-08" db="EMBL/GenBank/DDBJ databases">
        <authorList>
            <person name="Sharma Rahul"/>
            <person name="Thines Marco"/>
        </authorList>
    </citation>
    <scope>NUCLEOTIDE SEQUENCE</scope>
</reference>
<sequence length="507" mass="53778">MGQTLSEPVVEKHTDKGSSNRFAYAISEMQGWRISMEDAHATILSLPPPSSSSSTDAKHPAFFAVYDGHGGSTVAKYTGSTLHTRLSELPEYAEGNYEVAFKKAFLGTDDALRADPKFVNDPSGCTAVAVLITPDNRFICANAGDSRSVLSVGGKEEPLSHDHKPTNEKETARIVAAGGFVDYNRVNGNLALSRAVGDFEFKQNHSLDAEHQVVTVDPDIISHAWTGEEEFLVVACDGIWDCLTSQQVVDFTRRAIANGDSLVKICEDMMEKCLAPSSEIGGIGCDNMTVCIVAILGDRSEAEWREWITSRVNNKVGHDTPLSVPHVFNTAPVDRHPGASTPSSGTNPNAASASLQQMVGQAGNRVLGGMSLQEVLKGSGISFSPSGGLVLGGRAADEEDDEEEEEEEEEEEKEEGEQVSSSTGSNEPKEGGHGKGLSHPEIVNSPGSASEREDESEPTSSNTITPSGLSFAGRPTQSTLSTDGVSSVGNPKVASSPELKTGNVERG</sequence>
<dbReference type="InterPro" id="IPR015655">
    <property type="entry name" value="PP2C"/>
</dbReference>
<feature type="compositionally biased region" description="Polar residues" evidence="11">
    <location>
        <begin position="340"/>
        <end position="351"/>
    </location>
</feature>
<protein>
    <recommendedName>
        <fullName evidence="4">protein-serine/threonine phosphatase</fullName>
        <ecNumber evidence="4">3.1.3.16</ecNumber>
    </recommendedName>
</protein>
<feature type="compositionally biased region" description="Polar residues" evidence="11">
    <location>
        <begin position="458"/>
        <end position="468"/>
    </location>
</feature>
<dbReference type="PANTHER" id="PTHR13832">
    <property type="entry name" value="PROTEIN PHOSPHATASE 2C"/>
    <property type="match status" value="1"/>
</dbReference>
<dbReference type="Pfam" id="PF00481">
    <property type="entry name" value="PP2C"/>
    <property type="match status" value="1"/>
</dbReference>
<evidence type="ECO:0000256" key="10">
    <source>
        <dbReference type="RuleBase" id="RU003465"/>
    </source>
</evidence>
<dbReference type="InterPro" id="IPR001932">
    <property type="entry name" value="PPM-type_phosphatase-like_dom"/>
</dbReference>
<feature type="domain" description="PPM-type phosphatase" evidence="12">
    <location>
        <begin position="23"/>
        <end position="295"/>
    </location>
</feature>
<evidence type="ECO:0000256" key="7">
    <source>
        <dbReference type="ARBA" id="ARBA00022912"/>
    </source>
</evidence>
<dbReference type="InterPro" id="IPR000222">
    <property type="entry name" value="PP2C_BS"/>
</dbReference>
<dbReference type="CDD" id="cd00143">
    <property type="entry name" value="PP2Cc"/>
    <property type="match status" value="1"/>
</dbReference>
<evidence type="ECO:0000256" key="1">
    <source>
        <dbReference type="ARBA" id="ARBA00001936"/>
    </source>
</evidence>
<evidence type="ECO:0000256" key="3">
    <source>
        <dbReference type="ARBA" id="ARBA00006702"/>
    </source>
</evidence>
<evidence type="ECO:0000256" key="8">
    <source>
        <dbReference type="ARBA" id="ARBA00023211"/>
    </source>
</evidence>
<dbReference type="AlphaFoldDB" id="A0A0F7SQX9"/>
<dbReference type="GO" id="GO:0046872">
    <property type="term" value="F:metal ion binding"/>
    <property type="evidence" value="ECO:0007669"/>
    <property type="project" value="UniProtKB-KW"/>
</dbReference>
<feature type="region of interest" description="Disordered" evidence="11">
    <location>
        <begin position="381"/>
        <end position="507"/>
    </location>
</feature>
<evidence type="ECO:0000256" key="2">
    <source>
        <dbReference type="ARBA" id="ARBA00001946"/>
    </source>
</evidence>
<keyword evidence="7 10" id="KW-0904">Protein phosphatase</keyword>
<comment type="cofactor">
    <cofactor evidence="1">
        <name>Mn(2+)</name>
        <dbReference type="ChEBI" id="CHEBI:29035"/>
    </cofactor>
</comment>
<name>A0A0F7SQX9_PHARH</name>
<keyword evidence="8" id="KW-0464">Manganese</keyword>
<keyword evidence="6 10" id="KW-0378">Hydrolase</keyword>
<dbReference type="FunFam" id="3.60.40.10:FF:000016">
    <property type="entry name" value="Protein phosphatase 2C"/>
    <property type="match status" value="1"/>
</dbReference>
<comment type="similarity">
    <text evidence="3 10">Belongs to the PP2C family.</text>
</comment>
<evidence type="ECO:0000256" key="6">
    <source>
        <dbReference type="ARBA" id="ARBA00022801"/>
    </source>
</evidence>
<feature type="region of interest" description="Disordered" evidence="11">
    <location>
        <begin position="319"/>
        <end position="351"/>
    </location>
</feature>
<dbReference type="PROSITE" id="PS51746">
    <property type="entry name" value="PPM_2"/>
    <property type="match status" value="1"/>
</dbReference>
<evidence type="ECO:0000256" key="4">
    <source>
        <dbReference type="ARBA" id="ARBA00013081"/>
    </source>
</evidence>
<dbReference type="PROSITE" id="PS01032">
    <property type="entry name" value="PPM_1"/>
    <property type="match status" value="1"/>
</dbReference>
<feature type="compositionally biased region" description="Polar residues" evidence="11">
    <location>
        <begin position="475"/>
        <end position="489"/>
    </location>
</feature>
<organism evidence="13">
    <name type="scientific">Phaffia rhodozyma</name>
    <name type="common">Yeast</name>
    <name type="synonym">Xanthophyllomyces dendrorhous</name>
    <dbReference type="NCBI Taxonomy" id="264483"/>
    <lineage>
        <taxon>Eukaryota</taxon>
        <taxon>Fungi</taxon>
        <taxon>Dikarya</taxon>
        <taxon>Basidiomycota</taxon>
        <taxon>Agaricomycotina</taxon>
        <taxon>Tremellomycetes</taxon>
        <taxon>Cystofilobasidiales</taxon>
        <taxon>Mrakiaceae</taxon>
        <taxon>Phaffia</taxon>
    </lineage>
</organism>
<evidence type="ECO:0000256" key="11">
    <source>
        <dbReference type="SAM" id="MobiDB-lite"/>
    </source>
</evidence>
<dbReference type="Gene3D" id="3.60.40.10">
    <property type="entry name" value="PPM-type phosphatase domain"/>
    <property type="match status" value="1"/>
</dbReference>
<evidence type="ECO:0000313" key="13">
    <source>
        <dbReference type="EMBL" id="CED82468.1"/>
    </source>
</evidence>
<accession>A0A0F7SQX9</accession>
<dbReference type="InterPro" id="IPR036457">
    <property type="entry name" value="PPM-type-like_dom_sf"/>
</dbReference>
<evidence type="ECO:0000256" key="5">
    <source>
        <dbReference type="ARBA" id="ARBA00022723"/>
    </source>
</evidence>
<dbReference type="EC" id="3.1.3.16" evidence="4"/>